<dbReference type="EMBL" id="JAJGMW010000011">
    <property type="protein sequence ID" value="MCC4213010.1"/>
    <property type="molecule type" value="Genomic_DNA"/>
</dbReference>
<keyword evidence="2" id="KW-1185">Reference proteome</keyword>
<gene>
    <name evidence="1" type="ORF">LLW17_09790</name>
</gene>
<comment type="caution">
    <text evidence="1">The sequence shown here is derived from an EMBL/GenBank/DDBJ whole genome shotgun (WGS) entry which is preliminary data.</text>
</comment>
<name>A0ABS8GTL7_9FLAO</name>
<sequence length="467" mass="53008">MIRHYSFALVFLLFSNFLVAGIDPLSIKLQDNQKLVQTFSADWKQEQSIHIAVLKNKDTKMYEVLPFLLDKAQNLQKLAALSISEEPRIESLHFSNDLVTLLVTTKDGQEVLDFALDGSSSAKLELKDKFEDYKLKLRSDGVTHMINYEDNTLHIASIENSKNITTQDRPVTGRTADLLEELFKDNLQAIETMDFVDKGSISSAKAYLYDKVISFTKDDPKASSTAVVSVNLEETGPVSEVRVFNQDGIQKLKDYNSFLNPEQLLAISLSKESFKLDVLPIQNADEQSVTYDRAQLAKAEISSDLNEFISKASRSRNTTTITTNAIKEGAVLVTLSYVDKKAYQYNWWFHHWMFQNQMMWQQQMMQQNMNQMMQSVPTGFGPAAPGDAPFYDSDEEISFVLDASGVLKSATGVETTYAQIDQESYTESLKKKRSFSELSAAFLKEGYSYIYLDKDNDILELRFSNYN</sequence>
<evidence type="ECO:0000313" key="1">
    <source>
        <dbReference type="EMBL" id="MCC4213010.1"/>
    </source>
</evidence>
<proteinExistence type="predicted"/>
<organism evidence="1 2">
    <name type="scientific">Leeuwenhoekiella parthenopeia</name>
    <dbReference type="NCBI Taxonomy" id="2890320"/>
    <lineage>
        <taxon>Bacteria</taxon>
        <taxon>Pseudomonadati</taxon>
        <taxon>Bacteroidota</taxon>
        <taxon>Flavobacteriia</taxon>
        <taxon>Flavobacteriales</taxon>
        <taxon>Flavobacteriaceae</taxon>
        <taxon>Leeuwenhoekiella</taxon>
    </lineage>
</organism>
<evidence type="ECO:0000313" key="2">
    <source>
        <dbReference type="Proteomes" id="UP001197770"/>
    </source>
</evidence>
<protein>
    <submittedName>
        <fullName evidence="1">Uncharacterized protein</fullName>
    </submittedName>
</protein>
<dbReference type="Proteomes" id="UP001197770">
    <property type="component" value="Unassembled WGS sequence"/>
</dbReference>
<accession>A0ABS8GTL7</accession>
<dbReference type="RefSeq" id="WP_228230076.1">
    <property type="nucleotide sequence ID" value="NZ_JAJGMW010000011.1"/>
</dbReference>
<reference evidence="1 2" key="1">
    <citation type="submission" date="2021-11" db="EMBL/GenBank/DDBJ databases">
        <title>Seasonal and diel survey of microbial diversity of the Tyrrhenian coast.</title>
        <authorList>
            <person name="Gattoni G."/>
            <person name="Corral P."/>
        </authorList>
    </citation>
    <scope>NUCLEOTIDE SEQUENCE [LARGE SCALE GENOMIC DNA]</scope>
    <source>
        <strain evidence="1 2">Mr9</strain>
    </source>
</reference>